<dbReference type="PROSITE" id="PS51278">
    <property type="entry name" value="GATASE_TYPE_2"/>
    <property type="match status" value="1"/>
</dbReference>
<feature type="active site" description="For GATase activity" evidence="8">
    <location>
        <position position="2"/>
    </location>
</feature>
<comment type="pathway">
    <text evidence="1">Amino-acid biosynthesis; L-asparagine biosynthesis; L-asparagine from L-aspartate (L-Gln route): step 1/1.</text>
</comment>
<protein>
    <recommendedName>
        <fullName evidence="3">asparagine synthase (glutamine-hydrolyzing)</fullName>
        <ecNumber evidence="3">6.3.5.4</ecNumber>
    </recommendedName>
</protein>
<sequence length="565" mass="67488">MCAIFGMIGENVEVVKSALNLMQHRGNDYSDIKTNKKYTFGFNRLAIENLEINNQPLKIEDKLFVFNGEIYNYKELIKKYNLNVKTEIEVIAKLWEKFGVEFVKYLDGMFAIAIYDKKLYLFRDEFGKKPLYFTKNAFSSEINPLLKIVKKEINLNALSEFFAYNSSIAPNTIYKGIFKLPAGCYFDGEIKRWHDFEMKNEKCKMENEKVIFNIENLLTKSIEKRLMGDVEIGSLLSGGVDSSLIVALALKYKKIDTFSIGYEGFENYDERKYAKVVANHLGIKNFDFVLTKKKFYENFENVLDAMQEPISDSSFFAAYELAKNIPLKVVLSGEGSDELFLGYRRYDEFLKFFKSYLPNKKWLKKYLERYPEDIKEWEIFRRFFNDEEIFRGINETFFDRQIKRLLRKNAKEVEYKRFLKGWRSFDFTYFDLKVWLGEVLLSKLDKMFMAHSIEARSPFLDKNLVNFVFSMSEEIRGNKKWIIKEIAKKYLPKEIVYRRKKGFALPFYEWLKEENELKRIIDINRKTKLLNEEYLKEIIKTGHKRYKQHIWALYLFSRWVEKEFL</sequence>
<dbReference type="EMBL" id="ABCJ01000001">
    <property type="protein sequence ID" value="EDM24166.1"/>
    <property type="molecule type" value="Genomic_DNA"/>
</dbReference>
<proteinExistence type="inferred from homology"/>
<dbReference type="GO" id="GO:0004066">
    <property type="term" value="F:asparagine synthase (glutamine-hydrolyzing) activity"/>
    <property type="evidence" value="ECO:0007669"/>
    <property type="project" value="UniProtKB-EC"/>
</dbReference>
<dbReference type="Gene3D" id="3.40.50.620">
    <property type="entry name" value="HUPs"/>
    <property type="match status" value="1"/>
</dbReference>
<dbReference type="Pfam" id="PF13537">
    <property type="entry name" value="GATase_7"/>
    <property type="match status" value="1"/>
</dbReference>
<feature type="domain" description="Glutamine amidotransferase type-2" evidence="11">
    <location>
        <begin position="2"/>
        <end position="191"/>
    </location>
</feature>
<dbReference type="EC" id="6.3.5.4" evidence="3"/>
<evidence type="ECO:0000256" key="9">
    <source>
        <dbReference type="PIRSR" id="PIRSR001589-2"/>
    </source>
</evidence>
<keyword evidence="8" id="KW-0061">Asparagine biosynthesis</keyword>
<comment type="caution">
    <text evidence="12">The sequence shown here is derived from an EMBL/GenBank/DDBJ whole genome shotgun (WGS) entry which is preliminary data.</text>
</comment>
<comment type="catalytic activity">
    <reaction evidence="7">
        <text>L-aspartate + L-glutamine + ATP + H2O = L-asparagine + L-glutamate + AMP + diphosphate + H(+)</text>
        <dbReference type="Rhea" id="RHEA:12228"/>
        <dbReference type="ChEBI" id="CHEBI:15377"/>
        <dbReference type="ChEBI" id="CHEBI:15378"/>
        <dbReference type="ChEBI" id="CHEBI:29985"/>
        <dbReference type="ChEBI" id="CHEBI:29991"/>
        <dbReference type="ChEBI" id="CHEBI:30616"/>
        <dbReference type="ChEBI" id="CHEBI:33019"/>
        <dbReference type="ChEBI" id="CHEBI:58048"/>
        <dbReference type="ChEBI" id="CHEBI:58359"/>
        <dbReference type="ChEBI" id="CHEBI:456215"/>
        <dbReference type="EC" id="6.3.5.4"/>
    </reaction>
</comment>
<dbReference type="InterPro" id="IPR006426">
    <property type="entry name" value="Asn_synth_AEB"/>
</dbReference>
<evidence type="ECO:0000256" key="2">
    <source>
        <dbReference type="ARBA" id="ARBA00005752"/>
    </source>
</evidence>
<dbReference type="GO" id="GO:0006529">
    <property type="term" value="P:asparagine biosynthetic process"/>
    <property type="evidence" value="ECO:0007669"/>
    <property type="project" value="UniProtKB-KW"/>
</dbReference>
<dbReference type="Gene3D" id="3.60.20.10">
    <property type="entry name" value="Glutamine Phosphoribosylpyrophosphate, subunit 1, domain 1"/>
    <property type="match status" value="1"/>
</dbReference>
<dbReference type="InterPro" id="IPR001962">
    <property type="entry name" value="Asn_synthase"/>
</dbReference>
<accession>A0AAI9AIC8</accession>
<dbReference type="GO" id="GO:0005829">
    <property type="term" value="C:cytosol"/>
    <property type="evidence" value="ECO:0007669"/>
    <property type="project" value="TreeGrafter"/>
</dbReference>
<feature type="binding site" evidence="9">
    <location>
        <begin position="332"/>
        <end position="333"/>
    </location>
    <ligand>
        <name>ATP</name>
        <dbReference type="ChEBI" id="CHEBI:30616"/>
    </ligand>
</feature>
<dbReference type="RefSeq" id="WP_007472835.1">
    <property type="nucleotide sequence ID" value="NZ_ABCJ01000001.1"/>
</dbReference>
<dbReference type="SUPFAM" id="SSF56235">
    <property type="entry name" value="N-terminal nucleophile aminohydrolases (Ntn hydrolases)"/>
    <property type="match status" value="1"/>
</dbReference>
<dbReference type="PANTHER" id="PTHR43284">
    <property type="entry name" value="ASPARAGINE SYNTHETASE (GLUTAMINE-HYDROLYZING)"/>
    <property type="match status" value="1"/>
</dbReference>
<dbReference type="InterPro" id="IPR017932">
    <property type="entry name" value="GATase_2_dom"/>
</dbReference>
<gene>
    <name evidence="12" type="ORF">CMTB2_01583</name>
</gene>
<evidence type="ECO:0000256" key="5">
    <source>
        <dbReference type="ARBA" id="ARBA00022840"/>
    </source>
</evidence>
<dbReference type="GO" id="GO:0005524">
    <property type="term" value="F:ATP binding"/>
    <property type="evidence" value="ECO:0007669"/>
    <property type="project" value="UniProtKB-KW"/>
</dbReference>
<dbReference type="InterPro" id="IPR029055">
    <property type="entry name" value="Ntn_hydrolases_N"/>
</dbReference>
<feature type="site" description="Important for beta-aspartyl-AMP intermediate formation" evidence="10">
    <location>
        <position position="334"/>
    </location>
</feature>
<dbReference type="AlphaFoldDB" id="A0AAI9AIC8"/>
<dbReference type="PIRSF" id="PIRSF001589">
    <property type="entry name" value="Asn_synthetase_glu-h"/>
    <property type="match status" value="1"/>
</dbReference>
<feature type="binding site" evidence="9">
    <location>
        <position position="260"/>
    </location>
    <ligand>
        <name>ATP</name>
        <dbReference type="ChEBI" id="CHEBI:30616"/>
    </ligand>
</feature>
<reference evidence="12 13" key="1">
    <citation type="journal article" date="2011" name="Stand. Genomic Sci.">
        <title>Draft genome sequence of Caminibacter mediatlanticus strain TB-2, an epsilonproteobacterium isolated from a deep-sea hydrothermal vent.</title>
        <authorList>
            <person name="Giovannelli D."/>
            <person name="Ferriera S."/>
            <person name="Johnson J."/>
            <person name="Kravitz S."/>
            <person name="Perez-Rodriguez I."/>
            <person name="Ricci J."/>
            <person name="O'Brien C."/>
            <person name="Voordeckers J.W."/>
            <person name="Bini E."/>
            <person name="Vetriani C."/>
        </authorList>
    </citation>
    <scope>NUCLEOTIDE SEQUENCE [LARGE SCALE GENOMIC DNA]</scope>
    <source>
        <strain evidence="12 13">TB-2</strain>
    </source>
</reference>
<dbReference type="InterPro" id="IPR033738">
    <property type="entry name" value="AsnB_N"/>
</dbReference>
<dbReference type="PANTHER" id="PTHR43284:SF1">
    <property type="entry name" value="ASPARAGINE SYNTHETASE"/>
    <property type="match status" value="1"/>
</dbReference>
<evidence type="ECO:0000256" key="3">
    <source>
        <dbReference type="ARBA" id="ARBA00012737"/>
    </source>
</evidence>
<keyword evidence="4 9" id="KW-0547">Nucleotide-binding</keyword>
<evidence type="ECO:0000256" key="8">
    <source>
        <dbReference type="PIRSR" id="PIRSR001589-1"/>
    </source>
</evidence>
<dbReference type="Pfam" id="PF00733">
    <property type="entry name" value="Asn_synthase"/>
    <property type="match status" value="1"/>
</dbReference>
<dbReference type="InterPro" id="IPR051786">
    <property type="entry name" value="ASN_synthetase/amidase"/>
</dbReference>
<evidence type="ECO:0000259" key="11">
    <source>
        <dbReference type="PROSITE" id="PS51278"/>
    </source>
</evidence>
<evidence type="ECO:0000256" key="4">
    <source>
        <dbReference type="ARBA" id="ARBA00022741"/>
    </source>
</evidence>
<keyword evidence="6 8" id="KW-0315">Glutamine amidotransferase</keyword>
<dbReference type="SUPFAM" id="SSF52402">
    <property type="entry name" value="Adenine nucleotide alpha hydrolases-like"/>
    <property type="match status" value="1"/>
</dbReference>
<dbReference type="Proteomes" id="UP000003288">
    <property type="component" value="Unassembled WGS sequence"/>
</dbReference>
<comment type="similarity">
    <text evidence="2">Belongs to the asparagine synthetase family.</text>
</comment>
<evidence type="ECO:0000256" key="10">
    <source>
        <dbReference type="PIRSR" id="PIRSR001589-3"/>
    </source>
</evidence>
<keyword evidence="8" id="KW-0028">Amino-acid biosynthesis</keyword>
<evidence type="ECO:0000313" key="12">
    <source>
        <dbReference type="EMBL" id="EDM24166.1"/>
    </source>
</evidence>
<dbReference type="CDD" id="cd01991">
    <property type="entry name" value="Asn_synthase_B_C"/>
    <property type="match status" value="1"/>
</dbReference>
<feature type="binding site" evidence="9">
    <location>
        <position position="235"/>
    </location>
    <ligand>
        <name>ATP</name>
        <dbReference type="ChEBI" id="CHEBI:30616"/>
    </ligand>
</feature>
<evidence type="ECO:0000256" key="7">
    <source>
        <dbReference type="ARBA" id="ARBA00048741"/>
    </source>
</evidence>
<organism evidence="12 13">
    <name type="scientific">Caminibacter mediatlanticus TB-2</name>
    <dbReference type="NCBI Taxonomy" id="391592"/>
    <lineage>
        <taxon>Bacteria</taxon>
        <taxon>Pseudomonadati</taxon>
        <taxon>Campylobacterota</taxon>
        <taxon>Epsilonproteobacteria</taxon>
        <taxon>Nautiliales</taxon>
        <taxon>Nautiliaceae</taxon>
        <taxon>Caminibacter</taxon>
    </lineage>
</organism>
<dbReference type="InterPro" id="IPR014729">
    <property type="entry name" value="Rossmann-like_a/b/a_fold"/>
</dbReference>
<keyword evidence="5 9" id="KW-0067">ATP-binding</keyword>
<evidence type="ECO:0000256" key="1">
    <source>
        <dbReference type="ARBA" id="ARBA00005187"/>
    </source>
</evidence>
<name>A0AAI9AIC8_9BACT</name>
<evidence type="ECO:0000313" key="13">
    <source>
        <dbReference type="Proteomes" id="UP000003288"/>
    </source>
</evidence>
<dbReference type="NCBIfam" id="TIGR01536">
    <property type="entry name" value="asn_synth_AEB"/>
    <property type="match status" value="1"/>
</dbReference>
<dbReference type="CDD" id="cd00712">
    <property type="entry name" value="AsnB"/>
    <property type="match status" value="1"/>
</dbReference>
<evidence type="ECO:0000256" key="6">
    <source>
        <dbReference type="ARBA" id="ARBA00022962"/>
    </source>
</evidence>